<dbReference type="InterPro" id="IPR022655">
    <property type="entry name" value="DUF1553"/>
</dbReference>
<dbReference type="PANTHER" id="PTHR35889">
    <property type="entry name" value="CYCLOINULO-OLIGOSACCHARIDE FRUCTANOTRANSFERASE-RELATED"/>
    <property type="match status" value="1"/>
</dbReference>
<dbReference type="Pfam" id="PF07583">
    <property type="entry name" value="PSCyt2"/>
    <property type="match status" value="1"/>
</dbReference>
<dbReference type="InterPro" id="IPR013320">
    <property type="entry name" value="ConA-like_dom_sf"/>
</dbReference>
<reference evidence="4 5" key="1">
    <citation type="submission" date="2019-02" db="EMBL/GenBank/DDBJ databases">
        <title>Deep-cultivation of Planctomycetes and their phenomic and genomic characterization uncovers novel biology.</title>
        <authorList>
            <person name="Wiegand S."/>
            <person name="Jogler M."/>
            <person name="Boedeker C."/>
            <person name="Pinto D."/>
            <person name="Vollmers J."/>
            <person name="Rivas-Marin E."/>
            <person name="Kohn T."/>
            <person name="Peeters S.H."/>
            <person name="Heuer A."/>
            <person name="Rast P."/>
            <person name="Oberbeckmann S."/>
            <person name="Bunk B."/>
            <person name="Jeske O."/>
            <person name="Meyerdierks A."/>
            <person name="Storesund J.E."/>
            <person name="Kallscheuer N."/>
            <person name="Luecker S."/>
            <person name="Lage O.M."/>
            <person name="Pohl T."/>
            <person name="Merkel B.J."/>
            <person name="Hornburger P."/>
            <person name="Mueller R.-W."/>
            <person name="Bruemmer F."/>
            <person name="Labrenz M."/>
            <person name="Spormann A.M."/>
            <person name="Op Den Camp H."/>
            <person name="Overmann J."/>
            <person name="Amann R."/>
            <person name="Jetten M.S.M."/>
            <person name="Mascher T."/>
            <person name="Medema M.H."/>
            <person name="Devos D.P."/>
            <person name="Kaster A.-K."/>
            <person name="Ovreas L."/>
            <person name="Rohde M."/>
            <person name="Galperin M.Y."/>
            <person name="Jogler C."/>
        </authorList>
    </citation>
    <scope>NUCLEOTIDE SEQUENCE [LARGE SCALE GENOMIC DNA]</scope>
    <source>
        <strain evidence="4 5">Pla111</strain>
    </source>
</reference>
<name>A0A5C5VRW2_9BACT</name>
<organism evidence="4 5">
    <name type="scientific">Botrimarina hoheduenensis</name>
    <dbReference type="NCBI Taxonomy" id="2528000"/>
    <lineage>
        <taxon>Bacteria</taxon>
        <taxon>Pseudomonadati</taxon>
        <taxon>Planctomycetota</taxon>
        <taxon>Planctomycetia</taxon>
        <taxon>Pirellulales</taxon>
        <taxon>Lacipirellulaceae</taxon>
        <taxon>Botrimarina</taxon>
    </lineage>
</organism>
<proteinExistence type="predicted"/>
<gene>
    <name evidence="4" type="ORF">Pla111_33100</name>
</gene>
<keyword evidence="1" id="KW-0732">Signal</keyword>
<evidence type="ECO:0000259" key="3">
    <source>
        <dbReference type="SMART" id="SM00560"/>
    </source>
</evidence>
<keyword evidence="5" id="KW-1185">Reference proteome</keyword>
<accession>A0A5C5VRW2</accession>
<evidence type="ECO:0000313" key="4">
    <source>
        <dbReference type="EMBL" id="TWT40665.1"/>
    </source>
</evidence>
<dbReference type="AlphaFoldDB" id="A0A5C5VRW2"/>
<dbReference type="Pfam" id="PF07635">
    <property type="entry name" value="PSCyt1"/>
    <property type="match status" value="1"/>
</dbReference>
<dbReference type="InterPro" id="IPR011429">
    <property type="entry name" value="Cyt_c_Planctomycete-type"/>
</dbReference>
<evidence type="ECO:0000313" key="5">
    <source>
        <dbReference type="Proteomes" id="UP000318995"/>
    </source>
</evidence>
<dbReference type="InterPro" id="IPR006558">
    <property type="entry name" value="LamG-like"/>
</dbReference>
<feature type="domain" description="LamG-like jellyroll fold" evidence="3">
    <location>
        <begin position="552"/>
        <end position="698"/>
    </location>
</feature>
<dbReference type="SMART" id="SM00560">
    <property type="entry name" value="LamGL"/>
    <property type="match status" value="1"/>
</dbReference>
<dbReference type="InterPro" id="IPR011444">
    <property type="entry name" value="DUF1549"/>
</dbReference>
<dbReference type="Pfam" id="PF13385">
    <property type="entry name" value="Laminin_G_3"/>
    <property type="match status" value="1"/>
</dbReference>
<dbReference type="Gene3D" id="2.60.120.200">
    <property type="match status" value="1"/>
</dbReference>
<evidence type="ECO:0000256" key="1">
    <source>
        <dbReference type="ARBA" id="ARBA00022729"/>
    </source>
</evidence>
<sequence>MLAIGSRQGGSPPARWFDPNLIMSALATMSRIRLNADSAAGHSPLVSVPSLAATVVLAVTAAACADEAIDFNRDVRPILSDKCFFCHGPAEDSREAGLRLDLRDEAIDYGAIVEGDAESSLVIERIHEADPELLMPPPEAKKPLTEAEKETLRRWIESGAAYAQHWSFRPLPAEVETPKSGDDWARSPIDRFVHRRLQSAKLRPNREADRRTWLRRVTLDLTGLPPALDEIDAFLVDKSPDAYERVVDRLLESDAHAERIASEWLDVARYSDSYGFQRDDERFVWPYRDWVIEAFRRNQPYDEFVTWQLAGDLLPEPTREQRLATVFCRLHSHKKEGGSVVEEFRVENVADRTHTFASAFLGLTMECARCHDHKFDPITMKDYYGLTSFFANVDERGLISYFTDATPTPAMPLPSVEQEAALSVAERGVRKAEEKLKEAEHKASQRFVAWEANVVPGELSIPGIVARIDFDEQDPSPPEELLFEEDGGFVETNQKPLKPDTVRAFVNRIDQSRPAITNKLNEVVEGVAGNGVRLTGDDSVVVPGVGHIERHEPISVSIWVRPNEVDERGVIWRRSRGWDDAGSIGYALVQRGAHLRANIAHFWPGNAIAIETGDVLSSGQWTHITVTYDGSSRADGLRIYVDGEAAETSVVQDSLTRTINDWRAGYYDLAIGSRFRDRGFKGGVVDDFRVYDRTLTPIEVRHGFDGEALAFADEGDLLSYYVSAIDPAVRAARDELRDARTRWNEVMDGIPAITVMHERSEPRPAYILERGAYDNHGEKVVACSPHFLPAFPEDQPADRLGLARWLFEPNHPLTARVAVNRYWQMLFGAGLVRTPEDFGSQSEPPSHPELLDWLARDFVNGGWDVRRLLRTMVLSATYRQSSVVSPEVREIDPENRLLSRGPSNRLSAEMVRDNALAVSGLLVNRVGGPPVKPYDLALAYTPLDTGSGEELYRRSLYTFWKRTSPSPVMMTMNANRREVCLLKRDMVSSPLQALVLLNGTQFVEAARVYAQRLIQEHGHEIEPLIGEAFESLTGRPAETEEIGVLVAAYEEQLAVFRADAQAAEEFLTVGAATYSDSVDCAQLAAATVLINSIMNLDEAIRCR</sequence>
<dbReference type="EMBL" id="SJPH01000011">
    <property type="protein sequence ID" value="TWT40665.1"/>
    <property type="molecule type" value="Genomic_DNA"/>
</dbReference>
<evidence type="ECO:0000256" key="2">
    <source>
        <dbReference type="ARBA" id="ARBA00023157"/>
    </source>
</evidence>
<protein>
    <submittedName>
        <fullName evidence="4">Planctomycete cytochrome C</fullName>
    </submittedName>
</protein>
<dbReference type="PANTHER" id="PTHR35889:SF3">
    <property type="entry name" value="F-BOX DOMAIN-CONTAINING PROTEIN"/>
    <property type="match status" value="1"/>
</dbReference>
<dbReference type="Proteomes" id="UP000318995">
    <property type="component" value="Unassembled WGS sequence"/>
</dbReference>
<dbReference type="Pfam" id="PF07587">
    <property type="entry name" value="PSD1"/>
    <property type="match status" value="1"/>
</dbReference>
<comment type="caution">
    <text evidence="4">The sequence shown here is derived from an EMBL/GenBank/DDBJ whole genome shotgun (WGS) entry which is preliminary data.</text>
</comment>
<keyword evidence="2" id="KW-1015">Disulfide bond</keyword>
<dbReference type="SUPFAM" id="SSF49899">
    <property type="entry name" value="Concanavalin A-like lectins/glucanases"/>
    <property type="match status" value="1"/>
</dbReference>